<dbReference type="CDD" id="cd05324">
    <property type="entry name" value="carb_red_PTCR-like_SDR_c"/>
    <property type="match status" value="1"/>
</dbReference>
<dbReference type="SUPFAM" id="SSF51735">
    <property type="entry name" value="NAD(P)-binding Rossmann-fold domains"/>
    <property type="match status" value="1"/>
</dbReference>
<dbReference type="PANTHER" id="PTHR43490:SF131">
    <property type="entry name" value="SALUTARIDINE REDUCTASE-LIKE ISOFORM X2"/>
    <property type="match status" value="1"/>
</dbReference>
<protein>
    <recommendedName>
        <fullName evidence="5">Short-chain dehydrogenase/reductase</fullName>
        <ecNumber evidence="5">1.1.1.-</ecNumber>
    </recommendedName>
</protein>
<dbReference type="EMBL" id="AP019301">
    <property type="protein sequence ID" value="BBH03331.1"/>
    <property type="molecule type" value="Genomic_DNA"/>
</dbReference>
<evidence type="ECO:0000256" key="1">
    <source>
        <dbReference type="ARBA" id="ARBA00006484"/>
    </source>
</evidence>
<evidence type="ECO:0000256" key="3">
    <source>
        <dbReference type="ARBA" id="ARBA00023002"/>
    </source>
</evidence>
<dbReference type="InterPro" id="IPR045313">
    <property type="entry name" value="CBR1-like"/>
</dbReference>
<dbReference type="PRINTS" id="PR00080">
    <property type="entry name" value="SDRFAMILY"/>
</dbReference>
<reference evidence="6" key="1">
    <citation type="journal article" date="2019" name="Science">
        <title>Mutation of a bHLH transcription factor allowed almond domestication.</title>
        <authorList>
            <person name="Sanchez-Perez R."/>
            <person name="Pavan S."/>
            <person name="Mazzeo R."/>
            <person name="Moldovan C."/>
            <person name="Aiese Cigliano R."/>
            <person name="Del Cueto J."/>
            <person name="Ricciardi F."/>
            <person name="Lotti C."/>
            <person name="Ricciardi L."/>
            <person name="Dicenta F."/>
            <person name="Lopez-Marques R.L."/>
            <person name="Lindberg Moller B."/>
        </authorList>
    </citation>
    <scope>NUCLEOTIDE SEQUENCE</scope>
</reference>
<dbReference type="Pfam" id="PF00106">
    <property type="entry name" value="adh_short"/>
    <property type="match status" value="1"/>
</dbReference>
<evidence type="ECO:0000256" key="4">
    <source>
        <dbReference type="RuleBase" id="RU000363"/>
    </source>
</evidence>
<sequence length="324" mass="35433">MACNRKQKHLEFLVNHHLQKMEETTITFGSKRIAVVTGGNKGIGLEISRQLGSNGVGVILTARDEKRGTEAVEKLKASGFSDVVFHQLDVTDQTSIASLADFLQTQFGKLDILVNNAGVIGSLFLTDDKEKLAIRPEDLIGPNGIKNEYVKQTYETAGDCFKTNYYGIKQLTKALIPLLQKSDSARVVNVSSALGQLRVIRNEEAKKELGDSDSLTEEKVDNLVEGFLEDVKHNLIEAKSWPINQSAYIVSKAALNAYTRVLATKYPSIAINAVSPGFTATDMNNYTGILTAEEAAKGPVKAALLPDIRVSGCYFEQTELSTFE</sequence>
<dbReference type="PANTHER" id="PTHR43490">
    <property type="entry name" value="(+)-NEOMENTHOL DEHYDROGENASE"/>
    <property type="match status" value="1"/>
</dbReference>
<proteinExistence type="inferred from homology"/>
<dbReference type="GO" id="GO:0016616">
    <property type="term" value="F:oxidoreductase activity, acting on the CH-OH group of donors, NAD or NADP as acceptor"/>
    <property type="evidence" value="ECO:0007669"/>
    <property type="project" value="InterPro"/>
</dbReference>
<keyword evidence="3 5" id="KW-0560">Oxidoreductase</keyword>
<accession>A0A4Y1RGB6</accession>
<dbReference type="AlphaFoldDB" id="A0A4Y1RGB6"/>
<evidence type="ECO:0000313" key="6">
    <source>
        <dbReference type="EMBL" id="BBH03331.1"/>
    </source>
</evidence>
<keyword evidence="2 5" id="KW-0521">NADP</keyword>
<name>A0A4Y1RGB6_PRUDU</name>
<dbReference type="EC" id="1.1.1.-" evidence="5"/>
<dbReference type="Pfam" id="PF13561">
    <property type="entry name" value="adh_short_C2"/>
    <property type="match status" value="1"/>
</dbReference>
<evidence type="ECO:0000256" key="2">
    <source>
        <dbReference type="ARBA" id="ARBA00022857"/>
    </source>
</evidence>
<evidence type="ECO:0000256" key="5">
    <source>
        <dbReference type="RuleBase" id="RU369024"/>
    </source>
</evidence>
<dbReference type="GO" id="GO:0016020">
    <property type="term" value="C:membrane"/>
    <property type="evidence" value="ECO:0007669"/>
    <property type="project" value="TreeGrafter"/>
</dbReference>
<dbReference type="PRINTS" id="PR00081">
    <property type="entry name" value="GDHRDH"/>
</dbReference>
<dbReference type="InterPro" id="IPR036291">
    <property type="entry name" value="NAD(P)-bd_dom_sf"/>
</dbReference>
<gene>
    <name evidence="6" type="ORF">Prudu_014174</name>
</gene>
<organism evidence="6">
    <name type="scientific">Prunus dulcis</name>
    <name type="common">Almond</name>
    <name type="synonym">Amygdalus dulcis</name>
    <dbReference type="NCBI Taxonomy" id="3755"/>
    <lineage>
        <taxon>Eukaryota</taxon>
        <taxon>Viridiplantae</taxon>
        <taxon>Streptophyta</taxon>
        <taxon>Embryophyta</taxon>
        <taxon>Tracheophyta</taxon>
        <taxon>Spermatophyta</taxon>
        <taxon>Magnoliopsida</taxon>
        <taxon>eudicotyledons</taxon>
        <taxon>Gunneridae</taxon>
        <taxon>Pentapetalae</taxon>
        <taxon>rosids</taxon>
        <taxon>fabids</taxon>
        <taxon>Rosales</taxon>
        <taxon>Rosaceae</taxon>
        <taxon>Amygdaloideae</taxon>
        <taxon>Amygdaleae</taxon>
        <taxon>Prunus</taxon>
    </lineage>
</organism>
<dbReference type="InterPro" id="IPR002347">
    <property type="entry name" value="SDR_fam"/>
</dbReference>
<dbReference type="Gene3D" id="3.40.50.720">
    <property type="entry name" value="NAD(P)-binding Rossmann-like Domain"/>
    <property type="match status" value="1"/>
</dbReference>
<comment type="similarity">
    <text evidence="1 4">Belongs to the short-chain dehydrogenases/reductases (SDR) family.</text>
</comment>